<dbReference type="Pfam" id="PF13102">
    <property type="entry name" value="Phage_int_SAM_5"/>
    <property type="match status" value="1"/>
</dbReference>
<comment type="similarity">
    <text evidence="1">Belongs to the 'phage' integrase family.</text>
</comment>
<evidence type="ECO:0000256" key="4">
    <source>
        <dbReference type="ARBA" id="ARBA00023172"/>
    </source>
</evidence>
<reference evidence="8 9" key="1">
    <citation type="submission" date="2019-04" db="EMBL/GenBank/DDBJ databases">
        <title>Microbes associate with the intestines of laboratory mice.</title>
        <authorList>
            <person name="Navarre W."/>
            <person name="Wong E."/>
            <person name="Huang K."/>
            <person name="Tropini C."/>
            <person name="Ng K."/>
            <person name="Yu B."/>
        </authorList>
    </citation>
    <scope>NUCLEOTIDE SEQUENCE [LARGE SCALE GENOMIC DNA]</scope>
    <source>
        <strain evidence="8 9">NM22_B1</strain>
    </source>
</reference>
<dbReference type="PANTHER" id="PTHR30349:SF64">
    <property type="entry name" value="PROPHAGE INTEGRASE INTD-RELATED"/>
    <property type="match status" value="1"/>
</dbReference>
<dbReference type="EMBL" id="SRYJ01000006">
    <property type="protein sequence ID" value="TGY72366.1"/>
    <property type="molecule type" value="Genomic_DNA"/>
</dbReference>
<name>A0A4S2FT25_9BACT</name>
<dbReference type="CDD" id="cd01185">
    <property type="entry name" value="INTN1_C_like"/>
    <property type="match status" value="1"/>
</dbReference>
<dbReference type="GO" id="GO:0006310">
    <property type="term" value="P:DNA recombination"/>
    <property type="evidence" value="ECO:0007669"/>
    <property type="project" value="UniProtKB-KW"/>
</dbReference>
<evidence type="ECO:0000259" key="7">
    <source>
        <dbReference type="PROSITE" id="PS51900"/>
    </source>
</evidence>
<dbReference type="InterPro" id="IPR002104">
    <property type="entry name" value="Integrase_catalytic"/>
</dbReference>
<keyword evidence="3 5" id="KW-0238">DNA-binding</keyword>
<dbReference type="Gene3D" id="1.10.150.130">
    <property type="match status" value="1"/>
</dbReference>
<dbReference type="InterPro" id="IPR035386">
    <property type="entry name" value="Arm-DNA-bind_5"/>
</dbReference>
<dbReference type="Gene3D" id="1.10.443.10">
    <property type="entry name" value="Intergrase catalytic core"/>
    <property type="match status" value="1"/>
</dbReference>
<dbReference type="PROSITE" id="PS51900">
    <property type="entry name" value="CB"/>
    <property type="match status" value="1"/>
</dbReference>
<dbReference type="InterPro" id="IPR044068">
    <property type="entry name" value="CB"/>
</dbReference>
<evidence type="ECO:0000256" key="5">
    <source>
        <dbReference type="PROSITE-ProRule" id="PRU01248"/>
    </source>
</evidence>
<dbReference type="AlphaFoldDB" id="A0A4S2FT25"/>
<evidence type="ECO:0000256" key="3">
    <source>
        <dbReference type="ARBA" id="ARBA00023125"/>
    </source>
</evidence>
<evidence type="ECO:0000313" key="9">
    <source>
        <dbReference type="Proteomes" id="UP000310760"/>
    </source>
</evidence>
<dbReference type="Pfam" id="PF00589">
    <property type="entry name" value="Phage_integrase"/>
    <property type="match status" value="1"/>
</dbReference>
<gene>
    <name evidence="8" type="ORF">E5339_04180</name>
</gene>
<sequence>MTTVEVVCYKYKPLRNGELPLKIRVTKDRKVRYVSLGVSTKPEHWDFKKNQPKADCPNREYIEKLIANRISEIKAEIVELKAEDKEFTATTLVQSISKGSKASTVSDIFLEHIEFLREMKRTGYLLSIRQTYNSMLKFCGSLDIPFSEIECGWLKRYEIWLRKQGMSENTIGIRFRNLRMIYNLAIEKGVVKKELYPFDSYKVSKLHEETAKRAITKEDILAVLNYPLDKADFYAQLAIHLFSFSYFMGGINFVDMAMLTSKNIVNNRLIYNRKKTGKLINLPLIDDARAIIEIYNNNSSNSYLFPILSALHKTEQMKLNRLHKVITKVNKALKQIGEELGLPIKLTTYVARHSFATVLKRAGVSTSIICESLGHSSEKITQIYLDSFENSQIDEAMSHLK</sequence>
<organism evidence="8 9">
    <name type="scientific">Phocaeicola sartorii</name>
    <dbReference type="NCBI Taxonomy" id="671267"/>
    <lineage>
        <taxon>Bacteria</taxon>
        <taxon>Pseudomonadati</taxon>
        <taxon>Bacteroidota</taxon>
        <taxon>Bacteroidia</taxon>
        <taxon>Bacteroidales</taxon>
        <taxon>Bacteroidaceae</taxon>
        <taxon>Phocaeicola</taxon>
    </lineage>
</organism>
<dbReference type="InterPro" id="IPR025269">
    <property type="entry name" value="SAM-like_dom"/>
</dbReference>
<protein>
    <submittedName>
        <fullName evidence="8">Site-specific integrase</fullName>
    </submittedName>
</protein>
<evidence type="ECO:0000259" key="6">
    <source>
        <dbReference type="PROSITE" id="PS51898"/>
    </source>
</evidence>
<comment type="caution">
    <text evidence="8">The sequence shown here is derived from an EMBL/GenBank/DDBJ whole genome shotgun (WGS) entry which is preliminary data.</text>
</comment>
<evidence type="ECO:0000313" key="8">
    <source>
        <dbReference type="EMBL" id="TGY72366.1"/>
    </source>
</evidence>
<dbReference type="InterPro" id="IPR010998">
    <property type="entry name" value="Integrase_recombinase_N"/>
</dbReference>
<evidence type="ECO:0000256" key="2">
    <source>
        <dbReference type="ARBA" id="ARBA00022908"/>
    </source>
</evidence>
<keyword evidence="4" id="KW-0233">DNA recombination</keyword>
<dbReference type="GO" id="GO:0015074">
    <property type="term" value="P:DNA integration"/>
    <property type="evidence" value="ECO:0007669"/>
    <property type="project" value="UniProtKB-KW"/>
</dbReference>
<dbReference type="GO" id="GO:0003677">
    <property type="term" value="F:DNA binding"/>
    <property type="evidence" value="ECO:0007669"/>
    <property type="project" value="UniProtKB-UniRule"/>
</dbReference>
<dbReference type="Pfam" id="PF17293">
    <property type="entry name" value="Arm-DNA-bind_5"/>
    <property type="match status" value="1"/>
</dbReference>
<feature type="domain" description="Core-binding (CB)" evidence="7">
    <location>
        <begin position="100"/>
        <end position="186"/>
    </location>
</feature>
<dbReference type="InterPro" id="IPR013762">
    <property type="entry name" value="Integrase-like_cat_sf"/>
</dbReference>
<dbReference type="InterPro" id="IPR050090">
    <property type="entry name" value="Tyrosine_recombinase_XerCD"/>
</dbReference>
<dbReference type="SUPFAM" id="SSF56349">
    <property type="entry name" value="DNA breaking-rejoining enzymes"/>
    <property type="match status" value="1"/>
</dbReference>
<dbReference type="Proteomes" id="UP000310760">
    <property type="component" value="Unassembled WGS sequence"/>
</dbReference>
<keyword evidence="2" id="KW-0229">DNA integration</keyword>
<accession>A0A4S2FT25</accession>
<dbReference type="RefSeq" id="WP_135950499.1">
    <property type="nucleotide sequence ID" value="NZ_CAPOAU010000005.1"/>
</dbReference>
<proteinExistence type="inferred from homology"/>
<dbReference type="InterPro" id="IPR011010">
    <property type="entry name" value="DNA_brk_join_enz"/>
</dbReference>
<dbReference type="PANTHER" id="PTHR30349">
    <property type="entry name" value="PHAGE INTEGRASE-RELATED"/>
    <property type="match status" value="1"/>
</dbReference>
<feature type="domain" description="Tyr recombinase" evidence="6">
    <location>
        <begin position="210"/>
        <end position="398"/>
    </location>
</feature>
<dbReference type="PROSITE" id="PS51898">
    <property type="entry name" value="TYR_RECOMBINASE"/>
    <property type="match status" value="1"/>
</dbReference>
<evidence type="ECO:0000256" key="1">
    <source>
        <dbReference type="ARBA" id="ARBA00008857"/>
    </source>
</evidence>